<dbReference type="GO" id="GO:0071897">
    <property type="term" value="P:DNA biosynthetic process"/>
    <property type="evidence" value="ECO:0007669"/>
    <property type="project" value="UniProtKB-ARBA"/>
</dbReference>
<feature type="region of interest" description="Disordered" evidence="2">
    <location>
        <begin position="242"/>
        <end position="261"/>
    </location>
</feature>
<dbReference type="Pfam" id="PF17919">
    <property type="entry name" value="RT_RNaseH_2"/>
    <property type="match status" value="1"/>
</dbReference>
<dbReference type="PANTHER" id="PTHR37984">
    <property type="entry name" value="PROTEIN CBG26694"/>
    <property type="match status" value="1"/>
</dbReference>
<dbReference type="InterPro" id="IPR043128">
    <property type="entry name" value="Rev_trsase/Diguanyl_cyclase"/>
</dbReference>
<dbReference type="SUPFAM" id="SSF56672">
    <property type="entry name" value="DNA/RNA polymerases"/>
    <property type="match status" value="1"/>
</dbReference>
<protein>
    <recommendedName>
        <fullName evidence="3">NTF2 domain-containing protein</fullName>
    </recommendedName>
</protein>
<dbReference type="PANTHER" id="PTHR37984:SF5">
    <property type="entry name" value="PROTEIN NYNRIN-LIKE"/>
    <property type="match status" value="1"/>
</dbReference>
<evidence type="ECO:0000313" key="5">
    <source>
        <dbReference type="Proteomes" id="UP000249218"/>
    </source>
</evidence>
<gene>
    <name evidence="4" type="primary">HaOG202691</name>
    <name evidence="4" type="ORF">B5X24_HaOG202691</name>
</gene>
<feature type="compositionally biased region" description="Polar residues" evidence="2">
    <location>
        <begin position="418"/>
        <end position="430"/>
    </location>
</feature>
<feature type="compositionally biased region" description="Low complexity" evidence="2">
    <location>
        <begin position="242"/>
        <end position="257"/>
    </location>
</feature>
<dbReference type="Gene3D" id="4.10.60.10">
    <property type="entry name" value="Zinc finger, CCHC-type"/>
    <property type="match status" value="1"/>
</dbReference>
<feature type="domain" description="NTF2" evidence="3">
    <location>
        <begin position="518"/>
        <end position="627"/>
    </location>
</feature>
<name>A0A2W1BSI8_HELAM</name>
<dbReference type="Gene3D" id="3.30.70.270">
    <property type="match status" value="1"/>
</dbReference>
<evidence type="ECO:0000313" key="4">
    <source>
        <dbReference type="EMBL" id="PZC78019.1"/>
    </source>
</evidence>
<dbReference type="PROSITE" id="PS50177">
    <property type="entry name" value="NTF2_DOMAIN"/>
    <property type="match status" value="1"/>
</dbReference>
<feature type="region of interest" description="Disordered" evidence="2">
    <location>
        <begin position="416"/>
        <end position="497"/>
    </location>
</feature>
<dbReference type="GO" id="GO:0003824">
    <property type="term" value="F:catalytic activity"/>
    <property type="evidence" value="ECO:0007669"/>
    <property type="project" value="UniProtKB-KW"/>
</dbReference>
<dbReference type="InterPro" id="IPR050951">
    <property type="entry name" value="Retrovirus_Pol_polyprotein"/>
</dbReference>
<dbReference type="InterPro" id="IPR002075">
    <property type="entry name" value="NTF2_dom"/>
</dbReference>
<feature type="compositionally biased region" description="Basic and acidic residues" evidence="2">
    <location>
        <begin position="463"/>
        <end position="475"/>
    </location>
</feature>
<evidence type="ECO:0000256" key="2">
    <source>
        <dbReference type="SAM" id="MobiDB-lite"/>
    </source>
</evidence>
<accession>A0A2W1BSI8</accession>
<dbReference type="InterPro" id="IPR041577">
    <property type="entry name" value="RT_RNaseH_2"/>
</dbReference>
<evidence type="ECO:0000256" key="1">
    <source>
        <dbReference type="ARBA" id="ARBA00023268"/>
    </source>
</evidence>
<sequence length="627" mass="70368">MNSLSLINPTPDESEAIIKAFQHLTQLKRPEVELSLATRMANVIGVLSSFDHDAQDWRIFKGRLEQFIKLNAIKSESKSALLLTHLSDNSYRLARNLLHPAVLEEVAFEDLVKKLDQHFTPKRCTFADREKFYEAKKSEGESVEEWAARVRGLAVDCEFGEALDMMLRDRFILGLAPCRERDRLFEENASKLTFAKALEVAQQAAYARLARSKAPAASDSAASIVKATQIKEEPVYRLSGQRARGGSAAAPAPARSSDNSSGEVRRCMVCGFKSHDAEKCRFKNYRCQICNTVGHLKKMCTKRKGEARLNCLNTEADSSDCEECEVYSLSFIPNASAKLHPLHELLRKGAQWQWGERHERAFNRVKIELSSERVLAHFDPTAQLVLTVDAGPAGLGAVLAQRDSESPHAERPLAFASRSLSTSARETNGSRADVVSPSQSPPPPLLRSPSPKRGPQSPPTVPYDKEQQTIHAEEHDSGEEDEWAEAQDTAVDDEQNNCPVIESTRNYLCTHDRKTKMVVEKFVTLYFSNYDQPPSVRKKKIETLYDEKAIFTLACDFAETDQSVSHYTQYSRNLLNPNKQPSTAQSKTYKSRQNIVNVLGTLPETVHDRSTFTVDVLSNDVSFFYLY</sequence>
<dbReference type="EMBL" id="KZ149914">
    <property type="protein sequence ID" value="PZC78019.1"/>
    <property type="molecule type" value="Genomic_DNA"/>
</dbReference>
<feature type="compositionally biased region" description="Acidic residues" evidence="2">
    <location>
        <begin position="476"/>
        <end position="495"/>
    </location>
</feature>
<proteinExistence type="predicted"/>
<keyword evidence="5" id="KW-1185">Reference proteome</keyword>
<dbReference type="Gene3D" id="3.10.450.50">
    <property type="match status" value="1"/>
</dbReference>
<dbReference type="Proteomes" id="UP000249218">
    <property type="component" value="Unassembled WGS sequence"/>
</dbReference>
<dbReference type="InterPro" id="IPR018222">
    <property type="entry name" value="Nuclear_transport_factor_2_euk"/>
</dbReference>
<reference evidence="4 5" key="1">
    <citation type="journal article" date="2017" name="BMC Biol.">
        <title>Genomic innovations, transcriptional plasticity and gene loss underlying the evolution and divergence of two highly polyphagous and invasive Helicoverpa pest species.</title>
        <authorList>
            <person name="Pearce S.L."/>
            <person name="Clarke D.F."/>
            <person name="East P.D."/>
            <person name="Elfekih S."/>
            <person name="Gordon K.H."/>
            <person name="Jermiin L.S."/>
            <person name="McGaughran A."/>
            <person name="Oakeshott J.G."/>
            <person name="Papanikolaou A."/>
            <person name="Perera O.P."/>
            <person name="Rane R.V."/>
            <person name="Richards S."/>
            <person name="Tay W.T."/>
            <person name="Walsh T.K."/>
            <person name="Anderson A."/>
            <person name="Anderson C.J."/>
            <person name="Asgari S."/>
            <person name="Board P.G."/>
            <person name="Bretschneider A."/>
            <person name="Campbell P.M."/>
            <person name="Chertemps T."/>
            <person name="Christeller J.T."/>
            <person name="Coppin C.W."/>
            <person name="Downes S.J."/>
            <person name="Duan G."/>
            <person name="Farnsworth C.A."/>
            <person name="Good R.T."/>
            <person name="Han L.B."/>
            <person name="Han Y.C."/>
            <person name="Hatje K."/>
            <person name="Horne I."/>
            <person name="Huang Y.P."/>
            <person name="Hughes D.S."/>
            <person name="Jacquin-Joly E."/>
            <person name="James W."/>
            <person name="Jhangiani S."/>
            <person name="Kollmar M."/>
            <person name="Kuwar S.S."/>
            <person name="Li S."/>
            <person name="Liu N.Y."/>
            <person name="Maibeche M.T."/>
            <person name="Miller J.R."/>
            <person name="Montagne N."/>
            <person name="Perry T."/>
            <person name="Qu J."/>
            <person name="Song S.V."/>
            <person name="Sutton G.G."/>
            <person name="Vogel H."/>
            <person name="Walenz B.P."/>
            <person name="Xu W."/>
            <person name="Zhang H.J."/>
            <person name="Zou Z."/>
            <person name="Batterham P."/>
            <person name="Edwards O.R."/>
            <person name="Feyereisen R."/>
            <person name="Gibbs R.A."/>
            <person name="Heckel D.G."/>
            <person name="McGrath A."/>
            <person name="Robin C."/>
            <person name="Scherer S.E."/>
            <person name="Worley K.C."/>
            <person name="Wu Y.D."/>
        </authorList>
    </citation>
    <scope>NUCLEOTIDE SEQUENCE [LARGE SCALE GENOMIC DNA]</scope>
    <source>
        <strain evidence="4">Harm_GR_Male_#8</strain>
        <tissue evidence="4">Whole organism</tissue>
    </source>
</reference>
<dbReference type="Pfam" id="PF22602">
    <property type="entry name" value="NXF_NTF2"/>
    <property type="match status" value="1"/>
</dbReference>
<keyword evidence="1" id="KW-0511">Multifunctional enzyme</keyword>
<dbReference type="AlphaFoldDB" id="A0A2W1BSI8"/>
<evidence type="ECO:0000259" key="3">
    <source>
        <dbReference type="PROSITE" id="PS50177"/>
    </source>
</evidence>
<dbReference type="OrthoDB" id="5985335at2759"/>
<dbReference type="SUPFAM" id="SSF54427">
    <property type="entry name" value="NTF2-like"/>
    <property type="match status" value="1"/>
</dbReference>
<dbReference type="InterPro" id="IPR043502">
    <property type="entry name" value="DNA/RNA_pol_sf"/>
</dbReference>
<dbReference type="InterPro" id="IPR032710">
    <property type="entry name" value="NTF2-like_dom_sf"/>
</dbReference>
<organism evidence="4 5">
    <name type="scientific">Helicoverpa armigera</name>
    <name type="common">Cotton bollworm</name>
    <name type="synonym">Heliothis armigera</name>
    <dbReference type="NCBI Taxonomy" id="29058"/>
    <lineage>
        <taxon>Eukaryota</taxon>
        <taxon>Metazoa</taxon>
        <taxon>Ecdysozoa</taxon>
        <taxon>Arthropoda</taxon>
        <taxon>Hexapoda</taxon>
        <taxon>Insecta</taxon>
        <taxon>Pterygota</taxon>
        <taxon>Neoptera</taxon>
        <taxon>Endopterygota</taxon>
        <taxon>Lepidoptera</taxon>
        <taxon>Glossata</taxon>
        <taxon>Ditrysia</taxon>
        <taxon>Noctuoidea</taxon>
        <taxon>Noctuidae</taxon>
        <taxon>Heliothinae</taxon>
        <taxon>Helicoverpa</taxon>
    </lineage>
</organism>